<feature type="region of interest" description="Disordered" evidence="2">
    <location>
        <begin position="416"/>
        <end position="495"/>
    </location>
</feature>
<sequence length="698" mass="78171">MAANEVEKLEKKMGSKIEEVRDMMLDRFCGVDLKLTAIEELLRKIMEAQNQVGNTRVKDTCKIAVESSTSHNKENKVVKGGHDGTPSREYGASNPYAWVGLYTNPYGKDSPAGPDFGMGRDFCTPVWVGQQESNFQQKNRPYEGTRIQSGRGTNGFEQEVVKIVETGWTGKKSENNGEKIVKTGQDRIFEDSSKGTKESCVGLSGKWDKLADKTNVSLQGSSQADQRGKKDSRSWIKEVENERNGNCGSVEFDKGREKVEGSNWDEKVNGKANSNDGWGKKADHQSQAQGSWGWKKNDDCQNGSRTQSGKKADHQSQAQESNFRQKNRPYEGTRTQSGRGTNGFENNGEKIVKTGQDRIFEDSSKGTKESCVGLSGKWDKLADKTNVSLQGSSQADQQGKKDSCSWIKEVENERNGNCGSVEFDKGREKVEGSNWDEKVNGKTNSNDGWGKKADHQSQAQGSWGWKKNDDWGPKRKRPSSPTGGQNDGPRYSGPLTATKQRLDIFTSDEQEILTEIDPIMITIKRILNQEGYNDGDPLSADDQTCIIDHVFNHHPDKDQKMGAGIDYVMVAKHKHFPDSRCFYVVSTDGRKEDFSYIKCLQNFVIRKYPDKGDEFISKYLKKPRPRHRPLQDMDDGSVLGETGRPSFQSGWKRQPIVAAYGAGTRNQSWHHIRGSQLGPVETKQDLDRRQMAAPRWGS</sequence>
<feature type="region of interest" description="Disordered" evidence="2">
    <location>
        <begin position="239"/>
        <end position="376"/>
    </location>
</feature>
<dbReference type="PANTHER" id="PTHR33415:SF24">
    <property type="entry name" value="DNA-DIRECTED RNA POLYMERASE"/>
    <property type="match status" value="1"/>
</dbReference>
<dbReference type="GO" id="GO:0009507">
    <property type="term" value="C:chloroplast"/>
    <property type="evidence" value="ECO:0007669"/>
    <property type="project" value="TreeGrafter"/>
</dbReference>
<dbReference type="Gene3D" id="3.10.450.40">
    <property type="match status" value="1"/>
</dbReference>
<evidence type="ECO:0000313" key="4">
    <source>
        <dbReference type="Proteomes" id="UP000245207"/>
    </source>
</evidence>
<dbReference type="GO" id="GO:0009658">
    <property type="term" value="P:chloroplast organization"/>
    <property type="evidence" value="ECO:0007669"/>
    <property type="project" value="TreeGrafter"/>
</dbReference>
<dbReference type="Pfam" id="PF11523">
    <property type="entry name" value="DUF3223"/>
    <property type="match status" value="1"/>
</dbReference>
<keyword evidence="4" id="KW-1185">Reference proteome</keyword>
<organism evidence="3 4">
    <name type="scientific">Artemisia annua</name>
    <name type="common">Sweet wormwood</name>
    <dbReference type="NCBI Taxonomy" id="35608"/>
    <lineage>
        <taxon>Eukaryota</taxon>
        <taxon>Viridiplantae</taxon>
        <taxon>Streptophyta</taxon>
        <taxon>Embryophyta</taxon>
        <taxon>Tracheophyta</taxon>
        <taxon>Spermatophyta</taxon>
        <taxon>Magnoliopsida</taxon>
        <taxon>eudicotyledons</taxon>
        <taxon>Gunneridae</taxon>
        <taxon>Pentapetalae</taxon>
        <taxon>asterids</taxon>
        <taxon>campanulids</taxon>
        <taxon>Asterales</taxon>
        <taxon>Asteraceae</taxon>
        <taxon>Asteroideae</taxon>
        <taxon>Anthemideae</taxon>
        <taxon>Artemisiinae</taxon>
        <taxon>Artemisia</taxon>
    </lineage>
</organism>
<feature type="coiled-coil region" evidence="1">
    <location>
        <begin position="31"/>
        <end position="58"/>
    </location>
</feature>
<gene>
    <name evidence="3" type="ORF">CTI12_AA138510</name>
</gene>
<feature type="compositionally biased region" description="Polar residues" evidence="2">
    <location>
        <begin position="300"/>
        <end position="324"/>
    </location>
</feature>
<evidence type="ECO:0000256" key="2">
    <source>
        <dbReference type="SAM" id="MobiDB-lite"/>
    </source>
</evidence>
<dbReference type="AlphaFoldDB" id="A0A2U1PLJ8"/>
<reference evidence="3 4" key="1">
    <citation type="journal article" date="2018" name="Mol. Plant">
        <title>The genome of Artemisia annua provides insight into the evolution of Asteraceae family and artemisinin biosynthesis.</title>
        <authorList>
            <person name="Shen Q."/>
            <person name="Zhang L."/>
            <person name="Liao Z."/>
            <person name="Wang S."/>
            <person name="Yan T."/>
            <person name="Shi P."/>
            <person name="Liu M."/>
            <person name="Fu X."/>
            <person name="Pan Q."/>
            <person name="Wang Y."/>
            <person name="Lv Z."/>
            <person name="Lu X."/>
            <person name="Zhang F."/>
            <person name="Jiang W."/>
            <person name="Ma Y."/>
            <person name="Chen M."/>
            <person name="Hao X."/>
            <person name="Li L."/>
            <person name="Tang Y."/>
            <person name="Lv G."/>
            <person name="Zhou Y."/>
            <person name="Sun X."/>
            <person name="Brodelius P.E."/>
            <person name="Rose J.K.C."/>
            <person name="Tang K."/>
        </authorList>
    </citation>
    <scope>NUCLEOTIDE SEQUENCE [LARGE SCALE GENOMIC DNA]</scope>
    <source>
        <strain evidence="4">cv. Huhao1</strain>
        <tissue evidence="3">Leaf</tissue>
    </source>
</reference>
<dbReference type="GO" id="GO:1901259">
    <property type="term" value="P:chloroplast rRNA processing"/>
    <property type="evidence" value="ECO:0007669"/>
    <property type="project" value="TreeGrafter"/>
</dbReference>
<dbReference type="EMBL" id="PKPP01000995">
    <property type="protein sequence ID" value="PWA86646.1"/>
    <property type="molecule type" value="Genomic_DNA"/>
</dbReference>
<accession>A0A2U1PLJ8</accession>
<dbReference type="PANTHER" id="PTHR33415">
    <property type="entry name" value="PROTEIN EMBRYO DEFECTIVE 514"/>
    <property type="match status" value="1"/>
</dbReference>
<evidence type="ECO:0000256" key="1">
    <source>
        <dbReference type="SAM" id="Coils"/>
    </source>
</evidence>
<feature type="region of interest" description="Disordered" evidence="2">
    <location>
        <begin position="670"/>
        <end position="698"/>
    </location>
</feature>
<comment type="caution">
    <text evidence="3">The sequence shown here is derived from an EMBL/GenBank/DDBJ whole genome shotgun (WGS) entry which is preliminary data.</text>
</comment>
<evidence type="ECO:0000313" key="3">
    <source>
        <dbReference type="EMBL" id="PWA86646.1"/>
    </source>
</evidence>
<dbReference type="InterPro" id="IPR044673">
    <property type="entry name" value="DCL-like"/>
</dbReference>
<feature type="compositionally biased region" description="Basic and acidic residues" evidence="2">
    <location>
        <begin position="347"/>
        <end position="368"/>
    </location>
</feature>
<name>A0A2U1PLJ8_ARTAN</name>
<proteinExistence type="predicted"/>
<dbReference type="Proteomes" id="UP000245207">
    <property type="component" value="Unassembled WGS sequence"/>
</dbReference>
<dbReference type="OrthoDB" id="1926397at2759"/>
<feature type="compositionally biased region" description="Polar residues" evidence="2">
    <location>
        <begin position="333"/>
        <end position="345"/>
    </location>
</feature>
<feature type="compositionally biased region" description="Basic and acidic residues" evidence="2">
    <location>
        <begin position="251"/>
        <end position="269"/>
    </location>
</feature>
<dbReference type="STRING" id="35608.A0A2U1PLJ8"/>
<feature type="compositionally biased region" description="Basic and acidic residues" evidence="2">
    <location>
        <begin position="422"/>
        <end position="440"/>
    </location>
</feature>
<protein>
    <submittedName>
        <fullName evidence="3">Nuclear RNA polymerase D1B</fullName>
    </submittedName>
</protein>
<keyword evidence="1" id="KW-0175">Coiled coil</keyword>